<dbReference type="EMBL" id="AUSU01010132">
    <property type="protein sequence ID" value="EPS57529.1"/>
    <property type="molecule type" value="Genomic_DNA"/>
</dbReference>
<accession>S8BT09</accession>
<keyword evidence="2" id="KW-1185">Reference proteome</keyword>
<evidence type="ECO:0000313" key="1">
    <source>
        <dbReference type="EMBL" id="EPS57529.1"/>
    </source>
</evidence>
<dbReference type="InterPro" id="IPR027417">
    <property type="entry name" value="P-loop_NTPase"/>
</dbReference>
<name>S8BT09_9LAMI</name>
<reference evidence="1 2" key="1">
    <citation type="journal article" date="2013" name="BMC Genomics">
        <title>The miniature genome of a carnivorous plant Genlisea aurea contains a low number of genes and short non-coding sequences.</title>
        <authorList>
            <person name="Leushkin E.V."/>
            <person name="Sutormin R.A."/>
            <person name="Nabieva E.R."/>
            <person name="Penin A.A."/>
            <person name="Kondrashov A.S."/>
            <person name="Logacheva M.D."/>
        </authorList>
    </citation>
    <scope>NUCLEOTIDE SEQUENCE [LARGE SCALE GENOMIC DNA]</scope>
</reference>
<dbReference type="Gene3D" id="3.40.50.300">
    <property type="entry name" value="P-loop containing nucleotide triphosphate hydrolases"/>
    <property type="match status" value="1"/>
</dbReference>
<comment type="caution">
    <text evidence="1">The sequence shown here is derived from an EMBL/GenBank/DDBJ whole genome shotgun (WGS) entry which is preliminary data.</text>
</comment>
<dbReference type="Proteomes" id="UP000015453">
    <property type="component" value="Unassembled WGS sequence"/>
</dbReference>
<proteinExistence type="predicted"/>
<sequence length="73" mass="8489">MQIARTNFSKEDRKKVPRAVKQKIASLNGLDMKLYNYAKKIFAENQDAAMHHNTLPVCTDEDFLPFNQVATFW</sequence>
<dbReference type="AlphaFoldDB" id="S8BT09"/>
<protein>
    <submittedName>
        <fullName evidence="1">Uncharacterized protein</fullName>
    </submittedName>
</protein>
<gene>
    <name evidence="1" type="ORF">M569_17288</name>
</gene>
<organism evidence="1 2">
    <name type="scientific">Genlisea aurea</name>
    <dbReference type="NCBI Taxonomy" id="192259"/>
    <lineage>
        <taxon>Eukaryota</taxon>
        <taxon>Viridiplantae</taxon>
        <taxon>Streptophyta</taxon>
        <taxon>Embryophyta</taxon>
        <taxon>Tracheophyta</taxon>
        <taxon>Spermatophyta</taxon>
        <taxon>Magnoliopsida</taxon>
        <taxon>eudicotyledons</taxon>
        <taxon>Gunneridae</taxon>
        <taxon>Pentapetalae</taxon>
        <taxon>asterids</taxon>
        <taxon>lamiids</taxon>
        <taxon>Lamiales</taxon>
        <taxon>Lentibulariaceae</taxon>
        <taxon>Genlisea</taxon>
    </lineage>
</organism>
<evidence type="ECO:0000313" key="2">
    <source>
        <dbReference type="Proteomes" id="UP000015453"/>
    </source>
</evidence>